<comment type="similarity">
    <text evidence="1 6">Belongs to the XseB family.</text>
</comment>
<evidence type="ECO:0000256" key="2">
    <source>
        <dbReference type="ARBA" id="ARBA00022490"/>
    </source>
</evidence>
<evidence type="ECO:0000256" key="1">
    <source>
        <dbReference type="ARBA" id="ARBA00009998"/>
    </source>
</evidence>
<comment type="caution">
    <text evidence="8">The sequence shown here is derived from an EMBL/GenBank/DDBJ whole genome shotgun (WGS) entry which is preliminary data.</text>
</comment>
<protein>
    <recommendedName>
        <fullName evidence="6">Exodeoxyribonuclease 7 small subunit</fullName>
        <ecNumber evidence="6">3.1.11.6</ecNumber>
    </recommendedName>
    <alternativeName>
        <fullName evidence="6">Exodeoxyribonuclease VII small subunit</fullName>
        <shortName evidence="6">Exonuclease VII small subunit</shortName>
    </alternativeName>
</protein>
<dbReference type="EMBL" id="JBHUJB010000015">
    <property type="protein sequence ID" value="MFD2157952.1"/>
    <property type="molecule type" value="Genomic_DNA"/>
</dbReference>
<proteinExistence type="inferred from homology"/>
<dbReference type="Pfam" id="PF02609">
    <property type="entry name" value="Exonuc_VII_S"/>
    <property type="match status" value="1"/>
</dbReference>
<gene>
    <name evidence="6 8" type="primary">xseB</name>
    <name evidence="8" type="ORF">ACFSW8_03460</name>
</gene>
<dbReference type="Gene3D" id="1.10.287.1040">
    <property type="entry name" value="Exonuclease VII, small subunit"/>
    <property type="match status" value="1"/>
</dbReference>
<dbReference type="PANTHER" id="PTHR34137:SF1">
    <property type="entry name" value="EXODEOXYRIBONUCLEASE 7 SMALL SUBUNIT"/>
    <property type="match status" value="1"/>
</dbReference>
<evidence type="ECO:0000256" key="7">
    <source>
        <dbReference type="SAM" id="MobiDB-lite"/>
    </source>
</evidence>
<comment type="subunit">
    <text evidence="6">Heterooligomer composed of large and small subunits.</text>
</comment>
<evidence type="ECO:0000256" key="6">
    <source>
        <dbReference type="HAMAP-Rule" id="MF_00337"/>
    </source>
</evidence>
<dbReference type="InterPro" id="IPR037004">
    <property type="entry name" value="Exonuc_VII_ssu_sf"/>
</dbReference>
<comment type="catalytic activity">
    <reaction evidence="6">
        <text>Exonucleolytic cleavage in either 5'- to 3'- or 3'- to 5'-direction to yield nucleoside 5'-phosphates.</text>
        <dbReference type="EC" id="3.1.11.6"/>
    </reaction>
</comment>
<dbReference type="RefSeq" id="WP_377090173.1">
    <property type="nucleotide sequence ID" value="NZ_JBHSJL010000014.1"/>
</dbReference>
<keyword evidence="5 6" id="KW-0269">Exonuclease</keyword>
<dbReference type="Proteomes" id="UP001597389">
    <property type="component" value="Unassembled WGS sequence"/>
</dbReference>
<keyword evidence="3 6" id="KW-0540">Nuclease</keyword>
<evidence type="ECO:0000256" key="3">
    <source>
        <dbReference type="ARBA" id="ARBA00022722"/>
    </source>
</evidence>
<dbReference type="InterPro" id="IPR003761">
    <property type="entry name" value="Exonuc_VII_S"/>
</dbReference>
<comment type="function">
    <text evidence="6">Bidirectionally degrades single-stranded DNA into large acid-insoluble oligonucleotides, which are then degraded further into small acid-soluble oligonucleotides.</text>
</comment>
<feature type="compositionally biased region" description="Polar residues" evidence="7">
    <location>
        <begin position="63"/>
        <end position="83"/>
    </location>
</feature>
<comment type="subcellular location">
    <subcellularLocation>
        <location evidence="6">Cytoplasm</location>
    </subcellularLocation>
</comment>
<dbReference type="SUPFAM" id="SSF116842">
    <property type="entry name" value="XseB-like"/>
    <property type="match status" value="1"/>
</dbReference>
<dbReference type="NCBIfam" id="TIGR01280">
    <property type="entry name" value="xseB"/>
    <property type="match status" value="1"/>
</dbReference>
<evidence type="ECO:0000256" key="5">
    <source>
        <dbReference type="ARBA" id="ARBA00022839"/>
    </source>
</evidence>
<keyword evidence="4 6" id="KW-0378">Hydrolase</keyword>
<organism evidence="8 9">
    <name type="scientific">Rubritalea tangerina</name>
    <dbReference type="NCBI Taxonomy" id="430798"/>
    <lineage>
        <taxon>Bacteria</taxon>
        <taxon>Pseudomonadati</taxon>
        <taxon>Verrucomicrobiota</taxon>
        <taxon>Verrucomicrobiia</taxon>
        <taxon>Verrucomicrobiales</taxon>
        <taxon>Rubritaleaceae</taxon>
        <taxon>Rubritalea</taxon>
    </lineage>
</organism>
<dbReference type="HAMAP" id="MF_00337">
    <property type="entry name" value="Exonuc_7_S"/>
    <property type="match status" value="1"/>
</dbReference>
<evidence type="ECO:0000256" key="4">
    <source>
        <dbReference type="ARBA" id="ARBA00022801"/>
    </source>
</evidence>
<sequence length="92" mass="10133">MPKKSSPSFEQAMSELDAIVEQMESDQLPLEELISHYERGAKLLNDCESTLGAAKKRLETIKNAGTKSSSTPTTRAQTNTPSSSDDDEIRLF</sequence>
<feature type="region of interest" description="Disordered" evidence="7">
    <location>
        <begin position="60"/>
        <end position="92"/>
    </location>
</feature>
<keyword evidence="9" id="KW-1185">Reference proteome</keyword>
<accession>A0ABW4Z7Z6</accession>
<evidence type="ECO:0000313" key="9">
    <source>
        <dbReference type="Proteomes" id="UP001597389"/>
    </source>
</evidence>
<keyword evidence="2 6" id="KW-0963">Cytoplasm</keyword>
<dbReference type="EC" id="3.1.11.6" evidence="6"/>
<dbReference type="PIRSF" id="PIRSF006488">
    <property type="entry name" value="Exonuc_VII_S"/>
    <property type="match status" value="1"/>
</dbReference>
<dbReference type="GO" id="GO:0008855">
    <property type="term" value="F:exodeoxyribonuclease VII activity"/>
    <property type="evidence" value="ECO:0007669"/>
    <property type="project" value="UniProtKB-EC"/>
</dbReference>
<reference evidence="9" key="1">
    <citation type="journal article" date="2019" name="Int. J. Syst. Evol. Microbiol.">
        <title>The Global Catalogue of Microorganisms (GCM) 10K type strain sequencing project: providing services to taxonomists for standard genome sequencing and annotation.</title>
        <authorList>
            <consortium name="The Broad Institute Genomics Platform"/>
            <consortium name="The Broad Institute Genome Sequencing Center for Infectious Disease"/>
            <person name="Wu L."/>
            <person name="Ma J."/>
        </authorList>
    </citation>
    <scope>NUCLEOTIDE SEQUENCE [LARGE SCALE GENOMIC DNA]</scope>
    <source>
        <strain evidence="9">CCUG 57942</strain>
    </source>
</reference>
<name>A0ABW4Z7Z6_9BACT</name>
<dbReference type="PANTHER" id="PTHR34137">
    <property type="entry name" value="EXODEOXYRIBONUCLEASE 7 SMALL SUBUNIT"/>
    <property type="match status" value="1"/>
</dbReference>
<evidence type="ECO:0000313" key="8">
    <source>
        <dbReference type="EMBL" id="MFD2157952.1"/>
    </source>
</evidence>